<protein>
    <submittedName>
        <fullName evidence="1">Uncharacterized protein</fullName>
    </submittedName>
</protein>
<evidence type="ECO:0000313" key="1">
    <source>
        <dbReference type="EMBL" id="TNM96186.1"/>
    </source>
</evidence>
<proteinExistence type="predicted"/>
<comment type="caution">
    <text evidence="1">The sequence shown here is derived from an EMBL/GenBank/DDBJ whole genome shotgun (WGS) entry which is preliminary data.</text>
</comment>
<name>A0A4Z2BXA4_9TELE</name>
<accession>A0A4Z2BXA4</accession>
<gene>
    <name evidence="1" type="ORF">fugu_015847</name>
</gene>
<dbReference type="Proteomes" id="UP000516260">
    <property type="component" value="Chromosome 17"/>
</dbReference>
<organism evidence="1 2">
    <name type="scientific">Takifugu bimaculatus</name>
    <dbReference type="NCBI Taxonomy" id="433685"/>
    <lineage>
        <taxon>Eukaryota</taxon>
        <taxon>Metazoa</taxon>
        <taxon>Chordata</taxon>
        <taxon>Craniata</taxon>
        <taxon>Vertebrata</taxon>
        <taxon>Euteleostomi</taxon>
        <taxon>Actinopterygii</taxon>
        <taxon>Neopterygii</taxon>
        <taxon>Teleostei</taxon>
        <taxon>Neoteleostei</taxon>
        <taxon>Acanthomorphata</taxon>
        <taxon>Eupercaria</taxon>
        <taxon>Tetraodontiformes</taxon>
        <taxon>Tetradontoidea</taxon>
        <taxon>Tetraodontidae</taxon>
        <taxon>Takifugu</taxon>
    </lineage>
</organism>
<evidence type="ECO:0000313" key="2">
    <source>
        <dbReference type="Proteomes" id="UP000516260"/>
    </source>
</evidence>
<keyword evidence="2" id="KW-1185">Reference proteome</keyword>
<dbReference type="EMBL" id="SWLE01000009">
    <property type="protein sequence ID" value="TNM96186.1"/>
    <property type="molecule type" value="Genomic_DNA"/>
</dbReference>
<reference evidence="1 2" key="1">
    <citation type="submission" date="2019-04" db="EMBL/GenBank/DDBJ databases">
        <title>The sequence and de novo assembly of Takifugu bimaculatus genome using PacBio and Hi-C technologies.</title>
        <authorList>
            <person name="Xu P."/>
            <person name="Liu B."/>
            <person name="Zhou Z."/>
        </authorList>
    </citation>
    <scope>NUCLEOTIDE SEQUENCE [LARGE SCALE GENOMIC DNA]</scope>
    <source>
        <strain evidence="1">TB-2018</strain>
        <tissue evidence="1">Muscle</tissue>
    </source>
</reference>
<dbReference type="AlphaFoldDB" id="A0A4Z2BXA4"/>
<sequence length="111" mass="12989">MLCPCDIGDRMDYGQEVQVEHIQAYLVKPTSPSDKTIIVIQDIFGGNAPTPDKWLIFWLPTNTCMQREQQSVLHQVLHFIFPDNSFTFKESHYGNLQSVLHGSVYWQIYRW</sequence>